<evidence type="ECO:0000313" key="3">
    <source>
        <dbReference type="EMBL" id="KAG0250363.1"/>
    </source>
</evidence>
<dbReference type="Pfam" id="PF00168">
    <property type="entry name" value="C2"/>
    <property type="match status" value="1"/>
</dbReference>
<proteinExistence type="predicted"/>
<dbReference type="InterPro" id="IPR035892">
    <property type="entry name" value="C2_domain_sf"/>
</dbReference>
<dbReference type="InterPro" id="IPR000008">
    <property type="entry name" value="C2_dom"/>
</dbReference>
<protein>
    <recommendedName>
        <fullName evidence="2">C2 domain-containing protein</fullName>
    </recommendedName>
</protein>
<organism evidence="3 4">
    <name type="scientific">Mortierella polycephala</name>
    <dbReference type="NCBI Taxonomy" id="41804"/>
    <lineage>
        <taxon>Eukaryota</taxon>
        <taxon>Fungi</taxon>
        <taxon>Fungi incertae sedis</taxon>
        <taxon>Mucoromycota</taxon>
        <taxon>Mortierellomycotina</taxon>
        <taxon>Mortierellomycetes</taxon>
        <taxon>Mortierellales</taxon>
        <taxon>Mortierellaceae</taxon>
        <taxon>Mortierella</taxon>
    </lineage>
</organism>
<dbReference type="OrthoDB" id="270970at2759"/>
<sequence>MVQSFPTGLIITAVGARDLAKRKRFGPQDPYLAFYIQGRERVTPAAVNGGIKPEWNQAIQYNHIHEASSKDESTLTVYCIHKQSGFKVVSGDVLIGTCEIDLNRTLFASQLDVYDDWFQLWNEDKMSGQVHLRLERCEPTTEDEKPEDASLRLDRKNRIVKSKAERKTEKKTSWEGLMSKATSASTSTAASSVSTLANNSPSSPVPHPSSAISFSSSDTKKTNGGSQRTLSSRINRPRSMADFNDHRPTIKFKEPLQRRMSSRSMEDVREITSSGKDGQNYNKMTSPKQTFTLQDSDGNINQLKMLTAPFDPNWLEPTPPILRRALSAQFYYDDIHNQMASNPRDLIPQSQSQQGRVGFNSGP</sequence>
<reference evidence="3" key="1">
    <citation type="journal article" date="2020" name="Fungal Divers.">
        <title>Resolving the Mortierellaceae phylogeny through synthesis of multi-gene phylogenetics and phylogenomics.</title>
        <authorList>
            <person name="Vandepol N."/>
            <person name="Liber J."/>
            <person name="Desiro A."/>
            <person name="Na H."/>
            <person name="Kennedy M."/>
            <person name="Barry K."/>
            <person name="Grigoriev I.V."/>
            <person name="Miller A.N."/>
            <person name="O'Donnell K."/>
            <person name="Stajich J.E."/>
            <person name="Bonito G."/>
        </authorList>
    </citation>
    <scope>NUCLEOTIDE SEQUENCE</scope>
    <source>
        <strain evidence="3">KOD948</strain>
    </source>
</reference>
<evidence type="ECO:0000313" key="4">
    <source>
        <dbReference type="Proteomes" id="UP000726737"/>
    </source>
</evidence>
<dbReference type="Gene3D" id="2.60.40.150">
    <property type="entry name" value="C2 domain"/>
    <property type="match status" value="1"/>
</dbReference>
<dbReference type="InterPro" id="IPR052981">
    <property type="entry name" value="Ingression_C2_domain"/>
</dbReference>
<feature type="region of interest" description="Disordered" evidence="1">
    <location>
        <begin position="139"/>
        <end position="249"/>
    </location>
</feature>
<feature type="non-terminal residue" evidence="3">
    <location>
        <position position="363"/>
    </location>
</feature>
<feature type="region of interest" description="Disordered" evidence="1">
    <location>
        <begin position="340"/>
        <end position="363"/>
    </location>
</feature>
<evidence type="ECO:0000259" key="2">
    <source>
        <dbReference type="PROSITE" id="PS50004"/>
    </source>
</evidence>
<name>A0A9P6PN17_9FUNG</name>
<dbReference type="AlphaFoldDB" id="A0A9P6PN17"/>
<dbReference type="Proteomes" id="UP000726737">
    <property type="component" value="Unassembled WGS sequence"/>
</dbReference>
<dbReference type="PANTHER" id="PTHR47052:SF3">
    <property type="entry name" value="INGRESSION PROTEIN 1"/>
    <property type="match status" value="1"/>
</dbReference>
<dbReference type="SMART" id="SM00239">
    <property type="entry name" value="C2"/>
    <property type="match status" value="1"/>
</dbReference>
<feature type="compositionally biased region" description="Low complexity" evidence="1">
    <location>
        <begin position="179"/>
        <end position="195"/>
    </location>
</feature>
<accession>A0A9P6PN17</accession>
<feature type="compositionally biased region" description="Basic and acidic residues" evidence="1">
    <location>
        <begin position="139"/>
        <end position="173"/>
    </location>
</feature>
<gene>
    <name evidence="3" type="ORF">BG011_008409</name>
</gene>
<keyword evidence="4" id="KW-1185">Reference proteome</keyword>
<dbReference type="EMBL" id="JAAAJA010000694">
    <property type="protein sequence ID" value="KAG0250363.1"/>
    <property type="molecule type" value="Genomic_DNA"/>
</dbReference>
<dbReference type="PROSITE" id="PS50004">
    <property type="entry name" value="C2"/>
    <property type="match status" value="1"/>
</dbReference>
<dbReference type="SUPFAM" id="SSF49562">
    <property type="entry name" value="C2 domain (Calcium/lipid-binding domain, CaLB)"/>
    <property type="match status" value="1"/>
</dbReference>
<feature type="domain" description="C2" evidence="2">
    <location>
        <begin position="1"/>
        <end position="118"/>
    </location>
</feature>
<feature type="compositionally biased region" description="Polar residues" evidence="1">
    <location>
        <begin position="222"/>
        <end position="234"/>
    </location>
</feature>
<evidence type="ECO:0000256" key="1">
    <source>
        <dbReference type="SAM" id="MobiDB-lite"/>
    </source>
</evidence>
<feature type="compositionally biased region" description="Low complexity" evidence="1">
    <location>
        <begin position="208"/>
        <end position="217"/>
    </location>
</feature>
<dbReference type="PANTHER" id="PTHR47052">
    <property type="entry name" value="CONSERVED SERINE PROLINE-RICH PROTEIN (AFU_ORTHOLOGUE AFUA_2G01790)"/>
    <property type="match status" value="1"/>
</dbReference>
<comment type="caution">
    <text evidence="3">The sequence shown here is derived from an EMBL/GenBank/DDBJ whole genome shotgun (WGS) entry which is preliminary data.</text>
</comment>